<dbReference type="PROSITE" id="PS00070">
    <property type="entry name" value="ALDEHYDE_DEHYDR_CYS"/>
    <property type="match status" value="1"/>
</dbReference>
<dbReference type="EMBL" id="PVLV01000109">
    <property type="protein sequence ID" value="PRH79610.1"/>
    <property type="molecule type" value="Genomic_DNA"/>
</dbReference>
<protein>
    <recommendedName>
        <fullName evidence="7">L-glutamate gamma-semialdehyde dehydrogenase</fullName>
        <ecNumber evidence="3">1.2.1.88</ecNumber>
    </recommendedName>
    <alternativeName>
        <fullName evidence="7">L-glutamate gamma-semialdehyde dehydrogenase</fullName>
    </alternativeName>
</protein>
<dbReference type="InterPro" id="IPR050485">
    <property type="entry name" value="Proline_metab_enzyme"/>
</dbReference>
<dbReference type="InterPro" id="IPR015590">
    <property type="entry name" value="Aldehyde_DH_dom"/>
</dbReference>
<dbReference type="Gene3D" id="3.40.605.10">
    <property type="entry name" value="Aldehyde Dehydrogenase, Chain A, domain 1"/>
    <property type="match status" value="1"/>
</dbReference>
<dbReference type="GO" id="GO:0003842">
    <property type="term" value="F:L-glutamate gamma-semialdehyde dehydrogenase activity"/>
    <property type="evidence" value="ECO:0007669"/>
    <property type="project" value="UniProtKB-EC"/>
</dbReference>
<evidence type="ECO:0000256" key="1">
    <source>
        <dbReference type="ARBA" id="ARBA00004786"/>
    </source>
</evidence>
<keyword evidence="5" id="KW-0520">NAD</keyword>
<dbReference type="GO" id="GO:0009898">
    <property type="term" value="C:cytoplasmic side of plasma membrane"/>
    <property type="evidence" value="ECO:0007669"/>
    <property type="project" value="TreeGrafter"/>
</dbReference>
<comment type="similarity">
    <text evidence="2">Belongs to the aldehyde dehydrogenase family.</text>
</comment>
<evidence type="ECO:0000256" key="2">
    <source>
        <dbReference type="ARBA" id="ARBA00009986"/>
    </source>
</evidence>
<dbReference type="GO" id="GO:0004657">
    <property type="term" value="F:proline dehydrogenase activity"/>
    <property type="evidence" value="ECO:0007669"/>
    <property type="project" value="UniProtKB-ARBA"/>
</dbReference>
<dbReference type="PANTHER" id="PTHR42862:SF1">
    <property type="entry name" value="DELTA-1-PYRROLINE-5-CARBOXYLATE DEHYDROGENASE 2, ISOFORM A-RELATED"/>
    <property type="match status" value="1"/>
</dbReference>
<dbReference type="UniPathway" id="UPA00261">
    <property type="reaction ID" value="UER00374"/>
</dbReference>
<proteinExistence type="inferred from homology"/>
<evidence type="ECO:0000256" key="6">
    <source>
        <dbReference type="ARBA" id="ARBA00023062"/>
    </source>
</evidence>
<dbReference type="OrthoDB" id="6882680at2"/>
<evidence type="ECO:0000256" key="9">
    <source>
        <dbReference type="SAM" id="MobiDB-lite"/>
    </source>
</evidence>
<evidence type="ECO:0000256" key="8">
    <source>
        <dbReference type="ARBA" id="ARBA00048142"/>
    </source>
</evidence>
<dbReference type="FunFam" id="3.40.309.10:FF:000005">
    <property type="entry name" value="1-pyrroline-5-carboxylate dehydrogenase 1"/>
    <property type="match status" value="1"/>
</dbReference>
<dbReference type="RefSeq" id="WP_105868285.1">
    <property type="nucleotide sequence ID" value="NZ_PVLV01000109.1"/>
</dbReference>
<evidence type="ECO:0000256" key="3">
    <source>
        <dbReference type="ARBA" id="ARBA00012884"/>
    </source>
</evidence>
<dbReference type="InterPro" id="IPR016163">
    <property type="entry name" value="Ald_DH_C"/>
</dbReference>
<dbReference type="NCBIfam" id="TIGR01236">
    <property type="entry name" value="D1pyr5carbox1"/>
    <property type="match status" value="1"/>
</dbReference>
<evidence type="ECO:0000256" key="5">
    <source>
        <dbReference type="ARBA" id="ARBA00023027"/>
    </source>
</evidence>
<sequence length="543" mass="58459">MDAVTQVPTPVNEPVHGYAPGSPERARLEAKLRELAGKPVDLPMTIGGEKRMGGGDRVDVVQPHNHKAVLGTFGTATEADAQDAVDAALAAAPAWRALSFDDRAAIILRAAELLAGPWRETMAAATMLGQSKTAQQAEIDTPCELVDFWRFNVKYARDLLAEQPPANSPGVWNRLDHRPLEGFVYAITPFNFTAIAGNLPTAPALMGNVVVWKPSPTQTYAAVLLMELLEEAGLPKGVVNLVTGDGLAVSEIALNHPELAGIHFTGSTKTFQHLWKTVGNNIEKYRGYPRIVGETGGKDFVVAHPSADPAVLKTALTRGSFEYQGQKCSATSRAYIPASIWNNGFKEEFAAEVDSIAMGDVTDLSNFIGAVIDERSFAKNKAAIDRAEADASCTIVAGGSYDDAVGYFVRPTVIECTDPENEVFTTEYFGPILAVHVYEDDRYEEMLTQMEAVSAYALTGSVISQDRAAAAYTMDKLRYAAGNFYINDKSTGAVVGQQPFGGGRASGTNDKAGAPQNLMRWTLTRAIKESLVSPTDYTYPHMG</sequence>
<keyword evidence="4" id="KW-0560">Oxidoreductase</keyword>
<reference evidence="11 12" key="1">
    <citation type="submission" date="2018-03" db="EMBL/GenBank/DDBJ databases">
        <title>Novel Streptomyces sp. from soil.</title>
        <authorList>
            <person name="Tan G.Y.A."/>
            <person name="Lee Z.Y."/>
        </authorList>
    </citation>
    <scope>NUCLEOTIDE SEQUENCE [LARGE SCALE GENOMIC DNA]</scope>
    <source>
        <strain evidence="11 12">ST5x</strain>
    </source>
</reference>
<evidence type="ECO:0000256" key="4">
    <source>
        <dbReference type="ARBA" id="ARBA00023002"/>
    </source>
</evidence>
<dbReference type="EC" id="1.2.1.88" evidence="3"/>
<comment type="catalytic activity">
    <reaction evidence="8">
        <text>L-glutamate 5-semialdehyde + NAD(+) + H2O = L-glutamate + NADH + 2 H(+)</text>
        <dbReference type="Rhea" id="RHEA:30235"/>
        <dbReference type="ChEBI" id="CHEBI:15377"/>
        <dbReference type="ChEBI" id="CHEBI:15378"/>
        <dbReference type="ChEBI" id="CHEBI:29985"/>
        <dbReference type="ChEBI" id="CHEBI:57540"/>
        <dbReference type="ChEBI" id="CHEBI:57945"/>
        <dbReference type="ChEBI" id="CHEBI:58066"/>
        <dbReference type="EC" id="1.2.1.88"/>
    </reaction>
</comment>
<evidence type="ECO:0000256" key="7">
    <source>
        <dbReference type="ARBA" id="ARBA00032259"/>
    </source>
</evidence>
<comment type="pathway">
    <text evidence="1">Amino-acid degradation; L-proline degradation into L-glutamate; L-glutamate from L-proline: step 2/2.</text>
</comment>
<dbReference type="InterPro" id="IPR016160">
    <property type="entry name" value="Ald_DH_CS_CYS"/>
</dbReference>
<dbReference type="Pfam" id="PF00171">
    <property type="entry name" value="Aldedh"/>
    <property type="match status" value="1"/>
</dbReference>
<dbReference type="PANTHER" id="PTHR42862">
    <property type="entry name" value="DELTA-1-PYRROLINE-5-CARBOXYLATE DEHYDROGENASE 1, ISOFORM A-RELATED"/>
    <property type="match status" value="1"/>
</dbReference>
<feature type="domain" description="Aldehyde dehydrogenase" evidence="10">
    <location>
        <begin position="56"/>
        <end position="526"/>
    </location>
</feature>
<dbReference type="AlphaFoldDB" id="A0A2S9PYV7"/>
<dbReference type="InterPro" id="IPR016161">
    <property type="entry name" value="Ald_DH/histidinol_DH"/>
</dbReference>
<organism evidence="11 12">
    <name type="scientific">Streptomyces solincola</name>
    <dbReference type="NCBI Taxonomy" id="2100817"/>
    <lineage>
        <taxon>Bacteria</taxon>
        <taxon>Bacillati</taxon>
        <taxon>Actinomycetota</taxon>
        <taxon>Actinomycetes</taxon>
        <taxon>Kitasatosporales</taxon>
        <taxon>Streptomycetaceae</taxon>
        <taxon>Streptomyces</taxon>
    </lineage>
</organism>
<dbReference type="FunFam" id="3.40.605.10:FF:000006">
    <property type="entry name" value="1-pyrroline-5-carboxylate dehydrogenase"/>
    <property type="match status" value="1"/>
</dbReference>
<dbReference type="Gene3D" id="3.40.309.10">
    <property type="entry name" value="Aldehyde Dehydrogenase, Chain A, domain 2"/>
    <property type="match status" value="1"/>
</dbReference>
<keyword evidence="6" id="KW-0642">Proline metabolism</keyword>
<gene>
    <name evidence="11" type="primary">pruA</name>
    <name evidence="11" type="ORF">C6N75_08685</name>
</gene>
<dbReference type="InterPro" id="IPR005931">
    <property type="entry name" value="P5CDH/ALDH4A1"/>
</dbReference>
<feature type="region of interest" description="Disordered" evidence="9">
    <location>
        <begin position="1"/>
        <end position="22"/>
    </location>
</feature>
<name>A0A2S9PYV7_9ACTN</name>
<dbReference type="InterPro" id="IPR016162">
    <property type="entry name" value="Ald_DH_N"/>
</dbReference>
<evidence type="ECO:0000313" key="12">
    <source>
        <dbReference type="Proteomes" id="UP000239322"/>
    </source>
</evidence>
<keyword evidence="12" id="KW-1185">Reference proteome</keyword>
<accession>A0A2S9PYV7</accession>
<evidence type="ECO:0000259" key="10">
    <source>
        <dbReference type="Pfam" id="PF00171"/>
    </source>
</evidence>
<evidence type="ECO:0000313" key="11">
    <source>
        <dbReference type="EMBL" id="PRH79610.1"/>
    </source>
</evidence>
<dbReference type="SUPFAM" id="SSF53720">
    <property type="entry name" value="ALDH-like"/>
    <property type="match status" value="1"/>
</dbReference>
<dbReference type="Proteomes" id="UP000239322">
    <property type="component" value="Unassembled WGS sequence"/>
</dbReference>
<dbReference type="GO" id="GO:0010133">
    <property type="term" value="P:L-proline catabolic process to L-glutamate"/>
    <property type="evidence" value="ECO:0007669"/>
    <property type="project" value="UniProtKB-UniPathway"/>
</dbReference>
<comment type="caution">
    <text evidence="11">The sequence shown here is derived from an EMBL/GenBank/DDBJ whole genome shotgun (WGS) entry which is preliminary data.</text>
</comment>